<dbReference type="Pfam" id="PF01527">
    <property type="entry name" value="HTH_Tnp_1"/>
    <property type="match status" value="1"/>
</dbReference>
<dbReference type="Gene3D" id="1.10.10.10">
    <property type="entry name" value="Winged helix-like DNA-binding domain superfamily/Winged helix DNA-binding domain"/>
    <property type="match status" value="1"/>
</dbReference>
<evidence type="ECO:0000313" key="4">
    <source>
        <dbReference type="EMBL" id="RPA55511.1"/>
    </source>
</evidence>
<name>A0A3N4G975_9LACT</name>
<dbReference type="SUPFAM" id="SSF48295">
    <property type="entry name" value="TrpR-like"/>
    <property type="match status" value="2"/>
</dbReference>
<evidence type="ECO:0000256" key="1">
    <source>
        <dbReference type="ARBA" id="ARBA00038232"/>
    </source>
</evidence>
<dbReference type="PANTHER" id="PTHR33795:SF1">
    <property type="entry name" value="INSERTION ELEMENT IS150 PROTEIN INSJ"/>
    <property type="match status" value="1"/>
</dbReference>
<dbReference type="PANTHER" id="PTHR33795">
    <property type="entry name" value="INSERTION ELEMENT IS150 PROTEIN INSJ"/>
    <property type="match status" value="1"/>
</dbReference>
<dbReference type="AlphaFoldDB" id="A0A3N4G975"/>
<gene>
    <name evidence="4" type="ORF">EF384_09535</name>
</gene>
<evidence type="ECO:0000259" key="3">
    <source>
        <dbReference type="Pfam" id="PF13518"/>
    </source>
</evidence>
<comment type="caution">
    <text evidence="4">The sequence shown here is derived from an EMBL/GenBank/DDBJ whole genome shotgun (WGS) entry which is preliminary data.</text>
</comment>
<dbReference type="Proteomes" id="UP000273977">
    <property type="component" value="Unassembled WGS sequence"/>
</dbReference>
<dbReference type="EMBL" id="RKMG01000067">
    <property type="protein sequence ID" value="RPA55511.1"/>
    <property type="molecule type" value="Genomic_DNA"/>
</dbReference>
<evidence type="ECO:0000313" key="5">
    <source>
        <dbReference type="Proteomes" id="UP000273977"/>
    </source>
</evidence>
<accession>A0A3N4G975</accession>
<protein>
    <submittedName>
        <fullName evidence="4">Transposase</fullName>
    </submittedName>
</protein>
<comment type="similarity">
    <text evidence="1">Belongs to the IS150/IS1296 orfA family.</text>
</comment>
<feature type="coiled-coil region" evidence="2">
    <location>
        <begin position="194"/>
        <end position="221"/>
    </location>
</feature>
<dbReference type="GO" id="GO:0043565">
    <property type="term" value="F:sequence-specific DNA binding"/>
    <property type="evidence" value="ECO:0007669"/>
    <property type="project" value="InterPro"/>
</dbReference>
<dbReference type="InterPro" id="IPR002514">
    <property type="entry name" value="Transposase_8"/>
</dbReference>
<dbReference type="OrthoDB" id="2134355at2"/>
<keyword evidence="2" id="KW-0175">Coiled coil</keyword>
<dbReference type="InterPro" id="IPR055247">
    <property type="entry name" value="InsJ-like_HTH"/>
</dbReference>
<dbReference type="InterPro" id="IPR052057">
    <property type="entry name" value="IS150/IS1296_orfA-like"/>
</dbReference>
<sequence>MRSNSKHTVSELEYFIKLYLQEGVSISELQETYGLKLVESKFRRKILRYKEHGISGIQSSKTNNHYSQEFKQAIVEEYFTSDQTIAGIARKYNIPSDATVGNWIIKYTKGEENRNYFPLPEVYKMKSRKTTTEEKIMIVKDCLANELSYKETAQKHHVSYNNVYSWVKKYKEYGPDGLSDNRGRRKPGSLQTNEEKLKAEIAALEAKNEYLETENAAIKKRREVERELMLRKQGMKSNIKPLKIYNKKESK</sequence>
<evidence type="ECO:0000256" key="2">
    <source>
        <dbReference type="SAM" id="Coils"/>
    </source>
</evidence>
<organism evidence="4 5">
    <name type="scientific">Aerococcus agrisoli</name>
    <dbReference type="NCBI Taxonomy" id="2487350"/>
    <lineage>
        <taxon>Bacteria</taxon>
        <taxon>Bacillati</taxon>
        <taxon>Bacillota</taxon>
        <taxon>Bacilli</taxon>
        <taxon>Lactobacillales</taxon>
        <taxon>Aerococcaceae</taxon>
        <taxon>Aerococcus</taxon>
    </lineage>
</organism>
<dbReference type="InterPro" id="IPR010921">
    <property type="entry name" value="Trp_repressor/repl_initiator"/>
</dbReference>
<dbReference type="Pfam" id="PF13518">
    <property type="entry name" value="HTH_28"/>
    <property type="match status" value="1"/>
</dbReference>
<dbReference type="InterPro" id="IPR036388">
    <property type="entry name" value="WH-like_DNA-bd_sf"/>
</dbReference>
<reference evidence="4 5" key="1">
    <citation type="submission" date="2018-11" db="EMBL/GenBank/DDBJ databases">
        <title>Aerococcus sp. SJQ22, whole genome shotgun sequence.</title>
        <authorList>
            <person name="Sun L."/>
            <person name="Gao X."/>
            <person name="Chen W."/>
            <person name="Huang K."/>
        </authorList>
    </citation>
    <scope>NUCLEOTIDE SEQUENCE [LARGE SCALE GENOMIC DNA]</scope>
    <source>
        <strain evidence="4 5">SJQ22</strain>
    </source>
</reference>
<proteinExistence type="inferred from homology"/>
<dbReference type="GO" id="GO:0004803">
    <property type="term" value="F:transposase activity"/>
    <property type="evidence" value="ECO:0007669"/>
    <property type="project" value="InterPro"/>
</dbReference>
<dbReference type="GO" id="GO:0006313">
    <property type="term" value="P:DNA transposition"/>
    <property type="evidence" value="ECO:0007669"/>
    <property type="project" value="InterPro"/>
</dbReference>
<feature type="domain" description="Insertion element IS150 protein InsJ-like helix-turn-helix" evidence="3">
    <location>
        <begin position="135"/>
        <end position="186"/>
    </location>
</feature>
<keyword evidence="5" id="KW-1185">Reference proteome</keyword>